<name>A0ACB7T7I1_HYAAI</name>
<evidence type="ECO:0000313" key="1">
    <source>
        <dbReference type="EMBL" id="KAH6942237.1"/>
    </source>
</evidence>
<dbReference type="Proteomes" id="UP000821845">
    <property type="component" value="Chromosome 10"/>
</dbReference>
<proteinExistence type="predicted"/>
<dbReference type="EMBL" id="CM023490">
    <property type="protein sequence ID" value="KAH6942237.1"/>
    <property type="molecule type" value="Genomic_DNA"/>
</dbReference>
<keyword evidence="2" id="KW-1185">Reference proteome</keyword>
<organism evidence="1 2">
    <name type="scientific">Hyalomma asiaticum</name>
    <name type="common">Tick</name>
    <dbReference type="NCBI Taxonomy" id="266040"/>
    <lineage>
        <taxon>Eukaryota</taxon>
        <taxon>Metazoa</taxon>
        <taxon>Ecdysozoa</taxon>
        <taxon>Arthropoda</taxon>
        <taxon>Chelicerata</taxon>
        <taxon>Arachnida</taxon>
        <taxon>Acari</taxon>
        <taxon>Parasitiformes</taxon>
        <taxon>Ixodida</taxon>
        <taxon>Ixodoidea</taxon>
        <taxon>Ixodidae</taxon>
        <taxon>Hyalomminae</taxon>
        <taxon>Hyalomma</taxon>
    </lineage>
</organism>
<reference evidence="1" key="1">
    <citation type="submission" date="2020-05" db="EMBL/GenBank/DDBJ databases">
        <title>Large-scale comparative analyses of tick genomes elucidate their genetic diversity and vector capacities.</title>
        <authorList>
            <person name="Jia N."/>
            <person name="Wang J."/>
            <person name="Shi W."/>
            <person name="Du L."/>
            <person name="Sun Y."/>
            <person name="Zhan W."/>
            <person name="Jiang J."/>
            <person name="Wang Q."/>
            <person name="Zhang B."/>
            <person name="Ji P."/>
            <person name="Sakyi L.B."/>
            <person name="Cui X."/>
            <person name="Yuan T."/>
            <person name="Jiang B."/>
            <person name="Yang W."/>
            <person name="Lam T.T.-Y."/>
            <person name="Chang Q."/>
            <person name="Ding S."/>
            <person name="Wang X."/>
            <person name="Zhu J."/>
            <person name="Ruan X."/>
            <person name="Zhao L."/>
            <person name="Wei J."/>
            <person name="Que T."/>
            <person name="Du C."/>
            <person name="Cheng J."/>
            <person name="Dai P."/>
            <person name="Han X."/>
            <person name="Huang E."/>
            <person name="Gao Y."/>
            <person name="Liu J."/>
            <person name="Shao H."/>
            <person name="Ye R."/>
            <person name="Li L."/>
            <person name="Wei W."/>
            <person name="Wang X."/>
            <person name="Wang C."/>
            <person name="Yang T."/>
            <person name="Huo Q."/>
            <person name="Li W."/>
            <person name="Guo W."/>
            <person name="Chen H."/>
            <person name="Zhou L."/>
            <person name="Ni X."/>
            <person name="Tian J."/>
            <person name="Zhou Y."/>
            <person name="Sheng Y."/>
            <person name="Liu T."/>
            <person name="Pan Y."/>
            <person name="Xia L."/>
            <person name="Li J."/>
            <person name="Zhao F."/>
            <person name="Cao W."/>
        </authorList>
    </citation>
    <scope>NUCLEOTIDE SEQUENCE</scope>
    <source>
        <strain evidence="1">Hyas-2018</strain>
    </source>
</reference>
<evidence type="ECO:0000313" key="2">
    <source>
        <dbReference type="Proteomes" id="UP000821845"/>
    </source>
</evidence>
<protein>
    <submittedName>
        <fullName evidence="1">Uncharacterized protein</fullName>
    </submittedName>
</protein>
<comment type="caution">
    <text evidence="1">The sequence shown here is derived from an EMBL/GenBank/DDBJ whole genome shotgun (WGS) entry which is preliminary data.</text>
</comment>
<sequence length="204" mass="22415">MEQGSRKRRRRSERRLTALTHQQRRRSRKTAGKEQHQRSTKVSAEQNAAAPSQHHRDARSPRIPPAWTSHLRNRTSRPQPERVHLDKPRKKRVPPDRRSRCPTRQPGCNHGGDKGKSSVSNGGRGYSGSGDDSAGGGYGRCGDEGGAPGNAQGRADGSSGRHGEGHLLLTPPRGRIEFSMCDISARMHCLAERRSKIGQTVAGK</sequence>
<accession>A0ACB7T7I1</accession>
<gene>
    <name evidence="1" type="ORF">HPB50_002030</name>
</gene>